<reference evidence="1 2" key="1">
    <citation type="submission" date="2019-04" db="EMBL/GenBank/DDBJ databases">
        <title>Genome sequencing of Clostridium botulinum Groups I-IV and Clostridium butyricum.</title>
        <authorList>
            <person name="Brunt J."/>
            <person name="Van Vliet A.H.M."/>
            <person name="Stringer S.C."/>
            <person name="Carter A.T."/>
            <person name="Peck M.W."/>
        </authorList>
    </citation>
    <scope>NUCLEOTIDE SEQUENCE [LARGE SCALE GENOMIC DNA]</scope>
    <source>
        <strain evidence="1 2">CB-K-33E</strain>
    </source>
</reference>
<proteinExistence type="predicted"/>
<name>A0A846JT34_CLOBO</name>
<dbReference type="EMBL" id="SWVK01000023">
    <property type="protein sequence ID" value="NFN36410.1"/>
    <property type="molecule type" value="Genomic_DNA"/>
</dbReference>
<sequence>MNIILQQLGGNKFIIMTGAKNIIFDGNRNLQMSLPSNMSKANRLLITLEPNDTYKMIFNKFTPGRLNEKTLEWIEGTEKVIKVIENVYCDMLKNIFTQITGMYTKLSK</sequence>
<gene>
    <name evidence="1" type="ORF">FDB51_15100</name>
</gene>
<evidence type="ECO:0000313" key="1">
    <source>
        <dbReference type="EMBL" id="NFN36410.1"/>
    </source>
</evidence>
<organism evidence="1 2">
    <name type="scientific">Clostridium botulinum</name>
    <dbReference type="NCBI Taxonomy" id="1491"/>
    <lineage>
        <taxon>Bacteria</taxon>
        <taxon>Bacillati</taxon>
        <taxon>Bacillota</taxon>
        <taxon>Clostridia</taxon>
        <taxon>Eubacteriales</taxon>
        <taxon>Clostridiaceae</taxon>
        <taxon>Clostridium</taxon>
    </lineage>
</organism>
<dbReference type="Proteomes" id="UP000473681">
    <property type="component" value="Unassembled WGS sequence"/>
</dbReference>
<accession>A0A846JT34</accession>
<protein>
    <submittedName>
        <fullName evidence="1">Uncharacterized protein</fullName>
    </submittedName>
</protein>
<evidence type="ECO:0000313" key="2">
    <source>
        <dbReference type="Proteomes" id="UP000473681"/>
    </source>
</evidence>
<comment type="caution">
    <text evidence="1">The sequence shown here is derived from an EMBL/GenBank/DDBJ whole genome shotgun (WGS) entry which is preliminary data.</text>
</comment>
<dbReference type="AlphaFoldDB" id="A0A846JT34"/>